<dbReference type="InterPro" id="IPR016181">
    <property type="entry name" value="Acyl_CoA_acyltransferase"/>
</dbReference>
<dbReference type="AlphaFoldDB" id="A0AA37WGX3"/>
<dbReference type="PANTHER" id="PTHR47017:SF1">
    <property type="entry name" value="ACYL-COA"/>
    <property type="match status" value="1"/>
</dbReference>
<dbReference type="Pfam" id="PF04339">
    <property type="entry name" value="FemAB_like"/>
    <property type="match status" value="1"/>
</dbReference>
<comment type="caution">
    <text evidence="1">The sequence shown here is derived from an EMBL/GenBank/DDBJ whole genome shotgun (WGS) entry which is preliminary data.</text>
</comment>
<sequence length="405" mass="46773">MDEMINYSWCVLNEATTLVKSAEDLRPIDNASPFSTLKFLSLLEQSASVGNDTGWVPHHFCLYEHSESSYADSNGGSIESNMPNGKLIAFIPCYQKSHSYGEYVFDHAWANAFHQHGISYYPKLLCAIPFTPVSTSKVLVSQDSQLTESEIVAHWWQHNQSIIKKYSSVHALFLTQNSRDTLEQLQFHERLNVQFVFYNSGYQSFDDFLTALKSRKRKTINKERKALTRQDITIKRLSSGDINSQIMADFYKCYQVTYIKRSGHHGYLTEAFFSQLLKEFAENILIVAAFKNTTMIASALFFYDDNSLFGRYWGALEDVSGLHFECCYYQGIEFAIERQHKIFNPGTQGEHKILRGFTPTLCHSMHKIQHVQFDEAVGDFVRRERPHMLEYLENTKSLLPFRAEK</sequence>
<evidence type="ECO:0000313" key="1">
    <source>
        <dbReference type="EMBL" id="GLR70681.1"/>
    </source>
</evidence>
<dbReference type="PANTHER" id="PTHR47017">
    <property type="entry name" value="ACYL-COA"/>
    <property type="match status" value="1"/>
</dbReference>
<reference evidence="1" key="2">
    <citation type="submission" date="2023-01" db="EMBL/GenBank/DDBJ databases">
        <title>Draft genome sequence of Agaribacter marinus strain NBRC 110023.</title>
        <authorList>
            <person name="Sun Q."/>
            <person name="Mori K."/>
        </authorList>
    </citation>
    <scope>NUCLEOTIDE SEQUENCE</scope>
    <source>
        <strain evidence="1">NBRC 110023</strain>
    </source>
</reference>
<name>A0AA37WGX3_9ALTE</name>
<protein>
    <recommendedName>
        <fullName evidence="3">GNAT family N-acetyltransferase</fullName>
    </recommendedName>
</protein>
<gene>
    <name evidence="1" type="ORF">GCM10007852_15890</name>
</gene>
<dbReference type="InterPro" id="IPR007434">
    <property type="entry name" value="FemAB-like"/>
</dbReference>
<dbReference type="SUPFAM" id="SSF55729">
    <property type="entry name" value="Acyl-CoA N-acyltransferases (Nat)"/>
    <property type="match status" value="1"/>
</dbReference>
<reference evidence="1" key="1">
    <citation type="journal article" date="2014" name="Int. J. Syst. Evol. Microbiol.">
        <title>Complete genome sequence of Corynebacterium casei LMG S-19264T (=DSM 44701T), isolated from a smear-ripened cheese.</title>
        <authorList>
            <consortium name="US DOE Joint Genome Institute (JGI-PGF)"/>
            <person name="Walter F."/>
            <person name="Albersmeier A."/>
            <person name="Kalinowski J."/>
            <person name="Ruckert C."/>
        </authorList>
    </citation>
    <scope>NUCLEOTIDE SEQUENCE</scope>
    <source>
        <strain evidence="1">NBRC 110023</strain>
    </source>
</reference>
<dbReference type="Gene3D" id="3.40.630.30">
    <property type="match status" value="1"/>
</dbReference>
<accession>A0AA37WGX3</accession>
<evidence type="ECO:0008006" key="3">
    <source>
        <dbReference type="Google" id="ProtNLM"/>
    </source>
</evidence>
<keyword evidence="2" id="KW-1185">Reference proteome</keyword>
<dbReference type="EMBL" id="BSOT01000005">
    <property type="protein sequence ID" value="GLR70681.1"/>
    <property type="molecule type" value="Genomic_DNA"/>
</dbReference>
<evidence type="ECO:0000313" key="2">
    <source>
        <dbReference type="Proteomes" id="UP001156601"/>
    </source>
</evidence>
<proteinExistence type="predicted"/>
<dbReference type="Proteomes" id="UP001156601">
    <property type="component" value="Unassembled WGS sequence"/>
</dbReference>
<dbReference type="RefSeq" id="WP_284216967.1">
    <property type="nucleotide sequence ID" value="NZ_BSOT01000005.1"/>
</dbReference>
<organism evidence="1 2">
    <name type="scientific">Agaribacter marinus</name>
    <dbReference type="NCBI Taxonomy" id="1431249"/>
    <lineage>
        <taxon>Bacteria</taxon>
        <taxon>Pseudomonadati</taxon>
        <taxon>Pseudomonadota</taxon>
        <taxon>Gammaproteobacteria</taxon>
        <taxon>Alteromonadales</taxon>
        <taxon>Alteromonadaceae</taxon>
        <taxon>Agaribacter</taxon>
    </lineage>
</organism>